<reference evidence="3" key="1">
    <citation type="submission" date="2013-04" db="EMBL/GenBank/DDBJ databases">
        <authorList>
            <person name="Qu J."/>
            <person name="Murali S.C."/>
            <person name="Bandaranaike D."/>
            <person name="Bellair M."/>
            <person name="Blankenburg K."/>
            <person name="Chao H."/>
            <person name="Dinh H."/>
            <person name="Doddapaneni H."/>
            <person name="Downs B."/>
            <person name="Dugan-Rocha S."/>
            <person name="Elkadiri S."/>
            <person name="Gnanaolivu R.D."/>
            <person name="Hernandez B."/>
            <person name="Javaid M."/>
            <person name="Jayaseelan J.C."/>
            <person name="Lee S."/>
            <person name="Li M."/>
            <person name="Ming W."/>
            <person name="Munidasa M."/>
            <person name="Muniz J."/>
            <person name="Nguyen L."/>
            <person name="Ongeri F."/>
            <person name="Osuji N."/>
            <person name="Pu L.-L."/>
            <person name="Puazo M."/>
            <person name="Qu C."/>
            <person name="Quiroz J."/>
            <person name="Raj R."/>
            <person name="Weissenberger G."/>
            <person name="Xin Y."/>
            <person name="Zou X."/>
            <person name="Han Y."/>
            <person name="Richards S."/>
            <person name="Worley K."/>
            <person name="Muzny D."/>
            <person name="Gibbs R."/>
        </authorList>
    </citation>
    <scope>NUCLEOTIDE SEQUENCE</scope>
    <source>
        <strain evidence="3">Sampled in the wild</strain>
    </source>
</reference>
<evidence type="ECO:0000313" key="4">
    <source>
        <dbReference type="Proteomes" id="UP000792457"/>
    </source>
</evidence>
<feature type="coiled-coil region" evidence="1">
    <location>
        <begin position="41"/>
        <end position="75"/>
    </location>
</feature>
<dbReference type="AlphaFoldDB" id="A0A8K0JZD5"/>
<organism evidence="3 4">
    <name type="scientific">Ladona fulva</name>
    <name type="common">Scarce chaser dragonfly</name>
    <name type="synonym">Libellula fulva</name>
    <dbReference type="NCBI Taxonomy" id="123851"/>
    <lineage>
        <taxon>Eukaryota</taxon>
        <taxon>Metazoa</taxon>
        <taxon>Ecdysozoa</taxon>
        <taxon>Arthropoda</taxon>
        <taxon>Hexapoda</taxon>
        <taxon>Insecta</taxon>
        <taxon>Pterygota</taxon>
        <taxon>Palaeoptera</taxon>
        <taxon>Odonata</taxon>
        <taxon>Epiprocta</taxon>
        <taxon>Anisoptera</taxon>
        <taxon>Libelluloidea</taxon>
        <taxon>Libellulidae</taxon>
        <taxon>Ladona</taxon>
    </lineage>
</organism>
<keyword evidence="4" id="KW-1185">Reference proteome</keyword>
<feature type="region of interest" description="Disordered" evidence="2">
    <location>
        <begin position="506"/>
        <end position="527"/>
    </location>
</feature>
<protein>
    <submittedName>
        <fullName evidence="3">Uncharacterized protein</fullName>
    </submittedName>
</protein>
<evidence type="ECO:0000256" key="1">
    <source>
        <dbReference type="SAM" id="Coils"/>
    </source>
</evidence>
<gene>
    <name evidence="3" type="ORF">J437_LFUL003099</name>
</gene>
<feature type="compositionally biased region" description="Basic and acidic residues" evidence="2">
    <location>
        <begin position="352"/>
        <end position="365"/>
    </location>
</feature>
<keyword evidence="1" id="KW-0175">Coiled coil</keyword>
<feature type="region of interest" description="Disordered" evidence="2">
    <location>
        <begin position="557"/>
        <end position="584"/>
    </location>
</feature>
<reference evidence="3" key="2">
    <citation type="submission" date="2017-10" db="EMBL/GenBank/DDBJ databases">
        <title>Ladona fulva Genome sequencing and assembly.</title>
        <authorList>
            <person name="Murali S."/>
            <person name="Richards S."/>
            <person name="Bandaranaike D."/>
            <person name="Bellair M."/>
            <person name="Blankenburg K."/>
            <person name="Chao H."/>
            <person name="Dinh H."/>
            <person name="Doddapaneni H."/>
            <person name="Dugan-Rocha S."/>
            <person name="Elkadiri S."/>
            <person name="Gnanaolivu R."/>
            <person name="Hernandez B."/>
            <person name="Skinner E."/>
            <person name="Javaid M."/>
            <person name="Lee S."/>
            <person name="Li M."/>
            <person name="Ming W."/>
            <person name="Munidasa M."/>
            <person name="Muniz J."/>
            <person name="Nguyen L."/>
            <person name="Hughes D."/>
            <person name="Osuji N."/>
            <person name="Pu L.-L."/>
            <person name="Puazo M."/>
            <person name="Qu C."/>
            <person name="Quiroz J."/>
            <person name="Raj R."/>
            <person name="Weissenberger G."/>
            <person name="Xin Y."/>
            <person name="Zou X."/>
            <person name="Han Y."/>
            <person name="Worley K."/>
            <person name="Muzny D."/>
            <person name="Gibbs R."/>
        </authorList>
    </citation>
    <scope>NUCLEOTIDE SEQUENCE</scope>
    <source>
        <strain evidence="3">Sampled in the wild</strain>
    </source>
</reference>
<feature type="region of interest" description="Disordered" evidence="2">
    <location>
        <begin position="340"/>
        <end position="365"/>
    </location>
</feature>
<feature type="compositionally biased region" description="Polar residues" evidence="2">
    <location>
        <begin position="568"/>
        <end position="584"/>
    </location>
</feature>
<dbReference type="Proteomes" id="UP000792457">
    <property type="component" value="Unassembled WGS sequence"/>
</dbReference>
<evidence type="ECO:0000313" key="3">
    <source>
        <dbReference type="EMBL" id="KAG8224580.1"/>
    </source>
</evidence>
<dbReference type="OrthoDB" id="10657483at2759"/>
<sequence length="649" mass="73570">MDYNSMKKLASVMGEEFKVIDSLTLENINLQRLITKEKEYCANLETLLKKKDEEIESVENETRRFKSKLEEVTNRGLLLKTSLESLKSSHKMVDLLKVDLQKQLHLEEVKTSEQNMKFDSTIKKLMEESLKIVKDDEKRGQPLGILNSDIKKELHSKPHSFIMASLEESNKENIYLPPDAKTCSSSKTSYVRYEAILAKRIQSVPLLKLPPLPLLDSPPRKVRSVGNLLSPPKTEWSKEDIDDLTVKHAYGTDVKQWNASAPDISSHEQNSLKTEKELVQNNVVSGAQNLNSRISSNLEIAENDVVSNDFQQKSIQEKEYEIKIQEMEVDSKGKEIETMEVDEESGSNGETAKVEHLPKQSDELKALPSLDSVEFSYEPRTELKCPKVVETATEEMKSPYFVSSYLNFLEIPKNVEESTEKANNHEKNTQSFDLDKNETMVIDLTDERDEVECERQDVHAVDEKVSEVSHIRQKKQNSAQPLERDVDDNNASHNNTYIIHDVEAKPYEGTDDEGALNHDSSMYHSASNGDQSYQFDIETQMECSQISSMGSAEYAETSYASMSPGPSRVQSPFPSSPNINNQAHVNIFESPPGLQSFNCNFSNLQQSSASALFGDPRPKDGEGKDRKQTEVFNFAFDTKRNTSTMFKLF</sequence>
<feature type="region of interest" description="Disordered" evidence="2">
    <location>
        <begin position="466"/>
        <end position="493"/>
    </location>
</feature>
<evidence type="ECO:0000256" key="2">
    <source>
        <dbReference type="SAM" id="MobiDB-lite"/>
    </source>
</evidence>
<accession>A0A8K0JZD5</accession>
<comment type="caution">
    <text evidence="3">The sequence shown here is derived from an EMBL/GenBank/DDBJ whole genome shotgun (WGS) entry which is preliminary data.</text>
</comment>
<feature type="compositionally biased region" description="Polar residues" evidence="2">
    <location>
        <begin position="518"/>
        <end position="527"/>
    </location>
</feature>
<dbReference type="EMBL" id="KZ308201">
    <property type="protein sequence ID" value="KAG8224580.1"/>
    <property type="molecule type" value="Genomic_DNA"/>
</dbReference>
<proteinExistence type="predicted"/>
<name>A0A8K0JZD5_LADFU</name>